<proteinExistence type="predicted"/>
<dbReference type="PROSITE" id="PS50878">
    <property type="entry name" value="RT_POL"/>
    <property type="match status" value="1"/>
</dbReference>
<gene>
    <name evidence="2" type="ORF">RHGRI_028084</name>
</gene>
<dbReference type="InterPro" id="IPR052343">
    <property type="entry name" value="Retrotransposon-Effector_Assoc"/>
</dbReference>
<dbReference type="Gene3D" id="3.60.10.10">
    <property type="entry name" value="Endonuclease/exonuclease/phosphatase"/>
    <property type="match status" value="1"/>
</dbReference>
<reference evidence="2" key="1">
    <citation type="submission" date="2020-08" db="EMBL/GenBank/DDBJ databases">
        <title>Plant Genome Project.</title>
        <authorList>
            <person name="Zhang R.-G."/>
        </authorList>
    </citation>
    <scope>NUCLEOTIDE SEQUENCE</scope>
    <source>
        <strain evidence="2">WSP0</strain>
        <tissue evidence="2">Leaf</tissue>
    </source>
</reference>
<dbReference type="InterPro" id="IPR036691">
    <property type="entry name" value="Endo/exonu/phosph_ase_sf"/>
</dbReference>
<organism evidence="2 3">
    <name type="scientific">Rhododendron griersonianum</name>
    <dbReference type="NCBI Taxonomy" id="479676"/>
    <lineage>
        <taxon>Eukaryota</taxon>
        <taxon>Viridiplantae</taxon>
        <taxon>Streptophyta</taxon>
        <taxon>Embryophyta</taxon>
        <taxon>Tracheophyta</taxon>
        <taxon>Spermatophyta</taxon>
        <taxon>Magnoliopsida</taxon>
        <taxon>eudicotyledons</taxon>
        <taxon>Gunneridae</taxon>
        <taxon>Pentapetalae</taxon>
        <taxon>asterids</taxon>
        <taxon>Ericales</taxon>
        <taxon>Ericaceae</taxon>
        <taxon>Ericoideae</taxon>
        <taxon>Rhodoreae</taxon>
        <taxon>Rhododendron</taxon>
    </lineage>
</organism>
<dbReference type="InterPro" id="IPR000477">
    <property type="entry name" value="RT_dom"/>
</dbReference>
<dbReference type="GO" id="GO:0003824">
    <property type="term" value="F:catalytic activity"/>
    <property type="evidence" value="ECO:0007669"/>
    <property type="project" value="InterPro"/>
</dbReference>
<dbReference type="EMBL" id="JACTNZ010000010">
    <property type="protein sequence ID" value="KAG5527028.1"/>
    <property type="molecule type" value="Genomic_DNA"/>
</dbReference>
<dbReference type="SUPFAM" id="SSF56219">
    <property type="entry name" value="DNase I-like"/>
    <property type="match status" value="1"/>
</dbReference>
<keyword evidence="3" id="KW-1185">Reference proteome</keyword>
<comment type="caution">
    <text evidence="2">The sequence shown here is derived from an EMBL/GenBank/DDBJ whole genome shotgun (WGS) entry which is preliminary data.</text>
</comment>
<dbReference type="PANTHER" id="PTHR46890:SF48">
    <property type="entry name" value="RNA-DIRECTED DNA POLYMERASE"/>
    <property type="match status" value="1"/>
</dbReference>
<protein>
    <recommendedName>
        <fullName evidence="1">Reverse transcriptase domain-containing protein</fullName>
    </recommendedName>
</protein>
<evidence type="ECO:0000259" key="1">
    <source>
        <dbReference type="PROSITE" id="PS50878"/>
    </source>
</evidence>
<dbReference type="SUPFAM" id="SSF56672">
    <property type="entry name" value="DNA/RNA polymerases"/>
    <property type="match status" value="1"/>
</dbReference>
<dbReference type="Pfam" id="PF00078">
    <property type="entry name" value="RVT_1"/>
    <property type="match status" value="1"/>
</dbReference>
<dbReference type="CDD" id="cd01650">
    <property type="entry name" value="RT_nLTR_like"/>
    <property type="match status" value="1"/>
</dbReference>
<dbReference type="InterPro" id="IPR043502">
    <property type="entry name" value="DNA/RNA_pol_sf"/>
</dbReference>
<sequence>MEKVEDIIQGIGRTVTSQALGDLVRKNRPSIVFLMETKNNKVKLETIRRKLGFTNSSYVDPEGLAGGLALWWNVEVEITVEEANKNFMHVTVSDKVAPSCWASTFVYGCPSRGGRQEVWDSIKFFARSEVLPRLCMGDFNQVLSVGDKIGGHLPSQNALRSFHEMISDCGLVDLEFKGPKFTWRNNREEESFIMERIDMAFADSKWRELHEHAMVFVEAAVGSDHNPLILNTEVPLNKAWNQQQVGLPMLKVCKKLRACKEGLKDWSRRKFGVLKLRIEDTKEQLLVVQKQLSQGFNHELVAEERGLTRCLEDLWQKEAMYWHQRSRIKWLQMGDRNSRFFHLSTIHRRQRNQILKLKDKEGNWKSEPKEVAGIIKLHFQELYEGPGDREYEDLISLIDPIISPECNASLVRNVTKEEVKMAVFEMGPLKAPGSDGFPGLFYQHYWEIVGDEVFQAVQRFFQEGVLLKEVSHTNVTLIPKVPNPESMNQLRPISLCRFIYKVVSKVLTNRLQPFIPGIISEQQSAFIHGRQIQDNIIVAHEVFHFLKHKKSGKKASVAVKLDLSKAYDRVCWDFLFRVMEKMGFDGRWIDWVKQCVCSVKYSITVNGGQVCSVSPSRGLRQGDPLSPYLFLIVADVFSILMQKAVANKSIGGIRMKKRGPVVSHLLFADDSLIFLDAVPQSCLNFMDLVACFSEASGLSLNIQKSSLFFSPNIEDSLKEEIKGIMGMEEMKEAVQYLGLPAFWGRSKKKALGYLRDKIMRKAQGWGNDQLNHAGKEVIIKSAFQPIPMYTFLCFKVPSSLCACLDSVTCNFWWGKGVSGRKIHWGAWHKLSSPKSMGGMGFKDFESFNIALLAKQFWRMMNNPNALWVKVLKSLYFPKKSCMDAVRGSQPSWIWSSLLEGRKLIKEGTQWNVGNGELIRLWEDKWIPDILGGVVSKPVGNFVDEVKVAEFINPTTKVWDRGKLECCIPLEEVQKICNIPISLVGAQDKLIWRHTNSGKYTVKSGYAQKVINSMKGNPAIPSCSFIPSKSMWNRLWRVKAMHKVRMFVWKAVKN</sequence>
<accession>A0AAV6IEY9</accession>
<evidence type="ECO:0000313" key="3">
    <source>
        <dbReference type="Proteomes" id="UP000823749"/>
    </source>
</evidence>
<dbReference type="Proteomes" id="UP000823749">
    <property type="component" value="Chromosome 10"/>
</dbReference>
<dbReference type="PANTHER" id="PTHR46890">
    <property type="entry name" value="NON-LTR RETROLELEMENT REVERSE TRANSCRIPTASE-LIKE PROTEIN-RELATED"/>
    <property type="match status" value="1"/>
</dbReference>
<dbReference type="InterPro" id="IPR005135">
    <property type="entry name" value="Endo/exonuclease/phosphatase"/>
</dbReference>
<dbReference type="Pfam" id="PF03372">
    <property type="entry name" value="Exo_endo_phos"/>
    <property type="match status" value="1"/>
</dbReference>
<feature type="domain" description="Reverse transcriptase" evidence="1">
    <location>
        <begin position="459"/>
        <end position="741"/>
    </location>
</feature>
<evidence type="ECO:0000313" key="2">
    <source>
        <dbReference type="EMBL" id="KAG5527028.1"/>
    </source>
</evidence>
<name>A0AAV6IEY9_9ERIC</name>
<dbReference type="AlphaFoldDB" id="A0AAV6IEY9"/>